<dbReference type="EMBL" id="JAPMKU010000002">
    <property type="protein sequence ID" value="MCX7468051.1"/>
    <property type="molecule type" value="Genomic_DNA"/>
</dbReference>
<accession>A0A9Q4GIB2</accession>
<proteinExistence type="inferred from homology"/>
<dbReference type="InterPro" id="IPR002491">
    <property type="entry name" value="ABC_transptr_periplasmic_BD"/>
</dbReference>
<organism evidence="4 5">
    <name type="scientific">Corynebacterium pygosceleis</name>
    <dbReference type="NCBI Taxonomy" id="2800406"/>
    <lineage>
        <taxon>Bacteria</taxon>
        <taxon>Bacillati</taxon>
        <taxon>Actinomycetota</taxon>
        <taxon>Actinomycetes</taxon>
        <taxon>Mycobacteriales</taxon>
        <taxon>Corynebacteriaceae</taxon>
        <taxon>Corynebacterium</taxon>
    </lineage>
</organism>
<sequence length="359" mass="37371">MVTLVCTATVLAGCSGTDNGGSPDARGKAAEPAVSAALPDLPDPADLPDPRTLTGVGAVTGVGEPVPVTDDPMPQLPVELTDADGYDVVVDDVSRILALDLYGAYTKTLIGLGMRDSIIGRTVSSDEPSLANLPVVTQGGHNINVEAVLELNPSLVIVDHSIGPREAIDQIREVGVPVVVMEPLHTVDGISEDIMNLGGVIGLPTDAEALAERSVAEYERAVEDIRTITPEDPLRMAFLYARGTGGVFFILGEEDGVSELIQGVGGIDVATENGIRTASPANAEALAKLNPDVFIMMEKGLESTDGIDGLLERPGVAQTVAGQNRRVVTVPDGQALAFGPQTGDLLERLALELYAPESK</sequence>
<comment type="similarity">
    <text evidence="1">Belongs to the bacterial solute-binding protein 8 family.</text>
</comment>
<evidence type="ECO:0000256" key="1">
    <source>
        <dbReference type="ARBA" id="ARBA00008814"/>
    </source>
</evidence>
<dbReference type="RefSeq" id="WP_248085858.1">
    <property type="nucleotide sequence ID" value="NZ_JAENIQ020000001.1"/>
</dbReference>
<dbReference type="Pfam" id="PF01497">
    <property type="entry name" value="Peripla_BP_2"/>
    <property type="match status" value="1"/>
</dbReference>
<protein>
    <submittedName>
        <fullName evidence="4">ABC transporter substrate-binding protein</fullName>
    </submittedName>
</protein>
<dbReference type="Gene3D" id="3.40.50.1980">
    <property type="entry name" value="Nitrogenase molybdenum iron protein domain"/>
    <property type="match status" value="2"/>
</dbReference>
<feature type="domain" description="Fe/B12 periplasmic-binding" evidence="3">
    <location>
        <begin position="97"/>
        <end position="357"/>
    </location>
</feature>
<dbReference type="InterPro" id="IPR050902">
    <property type="entry name" value="ABC_Transporter_SBP"/>
</dbReference>
<feature type="region of interest" description="Disordered" evidence="2">
    <location>
        <begin position="16"/>
        <end position="48"/>
    </location>
</feature>
<evidence type="ECO:0000259" key="3">
    <source>
        <dbReference type="PROSITE" id="PS50983"/>
    </source>
</evidence>
<dbReference type="SUPFAM" id="SSF53807">
    <property type="entry name" value="Helical backbone' metal receptor"/>
    <property type="match status" value="1"/>
</dbReference>
<dbReference type="AlphaFoldDB" id="A0A9Q4GIB2"/>
<evidence type="ECO:0000313" key="5">
    <source>
        <dbReference type="Proteomes" id="UP001071478"/>
    </source>
</evidence>
<reference evidence="4" key="1">
    <citation type="submission" date="2022-11" db="EMBL/GenBank/DDBJ databases">
        <title>Corynebacterium sp. isolated from Penguins.</title>
        <authorList>
            <person name="Sedlar K."/>
            <person name="Svec P."/>
        </authorList>
    </citation>
    <scope>NUCLEOTIDE SEQUENCE</scope>
    <source>
        <strain evidence="4">P7374</strain>
    </source>
</reference>
<dbReference type="PROSITE" id="PS50983">
    <property type="entry name" value="FE_B12_PBP"/>
    <property type="match status" value="1"/>
</dbReference>
<name>A0A9Q4GIB2_9CORY</name>
<gene>
    <name evidence="4" type="ORF">OS129_04040</name>
</gene>
<dbReference type="PANTHER" id="PTHR30535">
    <property type="entry name" value="VITAMIN B12-BINDING PROTEIN"/>
    <property type="match status" value="1"/>
</dbReference>
<evidence type="ECO:0000256" key="2">
    <source>
        <dbReference type="SAM" id="MobiDB-lite"/>
    </source>
</evidence>
<dbReference type="Proteomes" id="UP001071478">
    <property type="component" value="Unassembled WGS sequence"/>
</dbReference>
<dbReference type="PANTHER" id="PTHR30535:SF4">
    <property type="entry name" value="HEMIN-BINDING PERIPLASMIC PROTEIN HMUT"/>
    <property type="match status" value="1"/>
</dbReference>
<comment type="caution">
    <text evidence="4">The sequence shown here is derived from an EMBL/GenBank/DDBJ whole genome shotgun (WGS) entry which is preliminary data.</text>
</comment>
<evidence type="ECO:0000313" key="4">
    <source>
        <dbReference type="EMBL" id="MCX7468051.1"/>
    </source>
</evidence>